<protein>
    <submittedName>
        <fullName evidence="2">Uncharacterized protein</fullName>
    </submittedName>
</protein>
<feature type="coiled-coil region" evidence="1">
    <location>
        <begin position="380"/>
        <end position="407"/>
    </location>
</feature>
<sequence length="444" mass="50126">MRTDQLGSENVEWKEKYAKSATQGCGFVLKYTTAVDLPSAFIAVLREPERDLRDLLDSKQPSCEDIFDGITLLQLAMGWPAGVRLLLKAQSGIHLPALYHRAYLNGIADKDNNIDDYSDCCNILLEAGYTISTYDISRSSSYTLTCLFIPELVKRRRKLLTIAEVNIHPSELSDLRKGETGIPDAYAPELCAALTTKGYKIDRTLMSFEAHSVYSYPLHPNILDKIYEAGFIDVDLPIRDGYTPLMARCGFSSHGSVNNGKHIGWLISKGADPFQKLPGSNTTVLHWINARLAECIHRDYKSDSHFDPYDALGHLHQIDIHLFSLTIRDNCSCSCSLVGCTPLSSAIRAVVDELFVDYQQITGVASRFRRFLEFLIDHNQSKLEEIREEQRIDLERFENLVSEFDAQFDVMGLPFDGLLAEDLNATNMTPNTPNRRENLGFLWR</sequence>
<comment type="caution">
    <text evidence="2">The sequence shown here is derived from an EMBL/GenBank/DDBJ whole genome shotgun (WGS) entry which is preliminary data.</text>
</comment>
<dbReference type="EMBL" id="JAQJAC010000006">
    <property type="protein sequence ID" value="KAJ5581085.1"/>
    <property type="molecule type" value="Genomic_DNA"/>
</dbReference>
<reference evidence="2 3" key="1">
    <citation type="journal article" date="2023" name="IMA Fungus">
        <title>Comparative genomic study of the Penicillium genus elucidates a diverse pangenome and 15 lateral gene transfer events.</title>
        <authorList>
            <person name="Petersen C."/>
            <person name="Sorensen T."/>
            <person name="Nielsen M.R."/>
            <person name="Sondergaard T.E."/>
            <person name="Sorensen J.L."/>
            <person name="Fitzpatrick D.A."/>
            <person name="Frisvad J.C."/>
            <person name="Nielsen K.L."/>
        </authorList>
    </citation>
    <scope>NUCLEOTIDE SEQUENCE [LARGE SCALE GENOMIC DNA]</scope>
    <source>
        <strain evidence="2 3">IBT 29057</strain>
    </source>
</reference>
<gene>
    <name evidence="2" type="ORF">N7450_007386</name>
</gene>
<evidence type="ECO:0000256" key="1">
    <source>
        <dbReference type="SAM" id="Coils"/>
    </source>
</evidence>
<accession>A0AAD6DHE6</accession>
<evidence type="ECO:0000313" key="2">
    <source>
        <dbReference type="EMBL" id="KAJ5581085.1"/>
    </source>
</evidence>
<keyword evidence="3" id="KW-1185">Reference proteome</keyword>
<proteinExistence type="predicted"/>
<name>A0AAD6DHE6_9EURO</name>
<dbReference type="Proteomes" id="UP001216150">
    <property type="component" value="Unassembled WGS sequence"/>
</dbReference>
<keyword evidence="1" id="KW-0175">Coiled coil</keyword>
<dbReference type="AlphaFoldDB" id="A0AAD6DHE6"/>
<evidence type="ECO:0000313" key="3">
    <source>
        <dbReference type="Proteomes" id="UP001216150"/>
    </source>
</evidence>
<organism evidence="2 3">
    <name type="scientific">Penicillium hetheringtonii</name>
    <dbReference type="NCBI Taxonomy" id="911720"/>
    <lineage>
        <taxon>Eukaryota</taxon>
        <taxon>Fungi</taxon>
        <taxon>Dikarya</taxon>
        <taxon>Ascomycota</taxon>
        <taxon>Pezizomycotina</taxon>
        <taxon>Eurotiomycetes</taxon>
        <taxon>Eurotiomycetidae</taxon>
        <taxon>Eurotiales</taxon>
        <taxon>Aspergillaceae</taxon>
        <taxon>Penicillium</taxon>
    </lineage>
</organism>